<dbReference type="AlphaFoldDB" id="A0A0M3IF53"/>
<dbReference type="WBParaSite" id="ALUE_0001680801-mRNA-1">
    <property type="protein sequence ID" value="ALUE_0001680801-mRNA-1"/>
    <property type="gene ID" value="ALUE_0001680801"/>
</dbReference>
<accession>A0A0M3IF53</accession>
<evidence type="ECO:0000259" key="1">
    <source>
        <dbReference type="Pfam" id="PF15966"/>
    </source>
</evidence>
<dbReference type="Pfam" id="PF15966">
    <property type="entry name" value="F-box_4"/>
    <property type="match status" value="1"/>
</dbReference>
<organism evidence="2 3">
    <name type="scientific">Ascaris lumbricoides</name>
    <name type="common">Giant roundworm</name>
    <dbReference type="NCBI Taxonomy" id="6252"/>
    <lineage>
        <taxon>Eukaryota</taxon>
        <taxon>Metazoa</taxon>
        <taxon>Ecdysozoa</taxon>
        <taxon>Nematoda</taxon>
        <taxon>Chromadorea</taxon>
        <taxon>Rhabditida</taxon>
        <taxon>Spirurina</taxon>
        <taxon>Ascaridomorpha</taxon>
        <taxon>Ascaridoidea</taxon>
        <taxon>Ascarididae</taxon>
        <taxon>Ascaris</taxon>
    </lineage>
</organism>
<dbReference type="Proteomes" id="UP000036681">
    <property type="component" value="Unplaced"/>
</dbReference>
<sequence length="51" mass="6049">VWEFSKSQRKIDEWNNESTLPLTNHLHECEFNVVKKYDVKKIALPCCIAQD</sequence>
<dbReference type="InterPro" id="IPR001810">
    <property type="entry name" value="F-box_dom"/>
</dbReference>
<feature type="domain" description="F-box" evidence="1">
    <location>
        <begin position="1"/>
        <end position="47"/>
    </location>
</feature>
<keyword evidence="2" id="KW-1185">Reference proteome</keyword>
<name>A0A0M3IF53_ASCLU</name>
<evidence type="ECO:0000313" key="2">
    <source>
        <dbReference type="Proteomes" id="UP000036681"/>
    </source>
</evidence>
<evidence type="ECO:0000313" key="3">
    <source>
        <dbReference type="WBParaSite" id="ALUE_0001680801-mRNA-1"/>
    </source>
</evidence>
<protein>
    <submittedName>
        <fullName evidence="3">F-box domain-containing protein</fullName>
    </submittedName>
</protein>
<proteinExistence type="predicted"/>
<reference evidence="3" key="1">
    <citation type="submission" date="2017-02" db="UniProtKB">
        <authorList>
            <consortium name="WormBaseParasite"/>
        </authorList>
    </citation>
    <scope>IDENTIFICATION</scope>
</reference>